<name>A0A923E3I8_9ACTO</name>
<reference evidence="6" key="1">
    <citation type="submission" date="2020-08" db="EMBL/GenBank/DDBJ databases">
        <title>Sequencing the genomes of 1000 actinobacteria strains.</title>
        <authorList>
            <person name="Klenk H.-P."/>
        </authorList>
    </citation>
    <scope>NUCLEOTIDE SEQUENCE</scope>
    <source>
        <strain evidence="6">DSM 10695</strain>
    </source>
</reference>
<dbReference type="GO" id="GO:0003677">
    <property type="term" value="F:DNA binding"/>
    <property type="evidence" value="ECO:0007669"/>
    <property type="project" value="UniProtKB-KW"/>
</dbReference>
<evidence type="ECO:0000259" key="5">
    <source>
        <dbReference type="Pfam" id="PF04198"/>
    </source>
</evidence>
<keyword evidence="3 6" id="KW-0238">DNA-binding</keyword>
<dbReference type="Proteomes" id="UP000617426">
    <property type="component" value="Unassembled WGS sequence"/>
</dbReference>
<dbReference type="SUPFAM" id="SSF100950">
    <property type="entry name" value="NagB/RpiA/CoA transferase-like"/>
    <property type="match status" value="1"/>
</dbReference>
<dbReference type="Gene3D" id="1.10.10.10">
    <property type="entry name" value="Winged helix-like DNA-binding domain superfamily/Winged helix DNA-binding domain"/>
    <property type="match status" value="1"/>
</dbReference>
<dbReference type="InterPro" id="IPR007324">
    <property type="entry name" value="Sugar-bd_dom_put"/>
</dbReference>
<evidence type="ECO:0000313" key="6">
    <source>
        <dbReference type="EMBL" id="MBB6333520.1"/>
    </source>
</evidence>
<comment type="similarity">
    <text evidence="1">Belongs to the SorC transcriptional regulatory family.</text>
</comment>
<dbReference type="PANTHER" id="PTHR34294:SF1">
    <property type="entry name" value="TRANSCRIPTIONAL REGULATOR LSRR"/>
    <property type="match status" value="1"/>
</dbReference>
<keyword evidence="2" id="KW-0805">Transcription regulation</keyword>
<comment type="caution">
    <text evidence="6">The sequence shown here is derived from an EMBL/GenBank/DDBJ whole genome shotgun (WGS) entry which is preliminary data.</text>
</comment>
<dbReference type="PANTHER" id="PTHR34294">
    <property type="entry name" value="TRANSCRIPTIONAL REGULATOR-RELATED"/>
    <property type="match status" value="1"/>
</dbReference>
<dbReference type="EMBL" id="JACHMK010000001">
    <property type="protein sequence ID" value="MBB6333520.1"/>
    <property type="molecule type" value="Genomic_DNA"/>
</dbReference>
<dbReference type="Gene3D" id="3.40.50.1360">
    <property type="match status" value="1"/>
</dbReference>
<accession>A0A923E3I8</accession>
<evidence type="ECO:0000256" key="2">
    <source>
        <dbReference type="ARBA" id="ARBA00023015"/>
    </source>
</evidence>
<organism evidence="6 7">
    <name type="scientific">Schaalia hyovaginalis</name>
    <dbReference type="NCBI Taxonomy" id="29316"/>
    <lineage>
        <taxon>Bacteria</taxon>
        <taxon>Bacillati</taxon>
        <taxon>Actinomycetota</taxon>
        <taxon>Actinomycetes</taxon>
        <taxon>Actinomycetales</taxon>
        <taxon>Actinomycetaceae</taxon>
        <taxon>Schaalia</taxon>
    </lineage>
</organism>
<protein>
    <submittedName>
        <fullName evidence="6">DNA-binding transcriptional regulator LsrR (DeoR family)</fullName>
    </submittedName>
</protein>
<evidence type="ECO:0000256" key="4">
    <source>
        <dbReference type="ARBA" id="ARBA00023163"/>
    </source>
</evidence>
<proteinExistence type="inferred from homology"/>
<dbReference type="InterPro" id="IPR036388">
    <property type="entry name" value="WH-like_DNA-bd_sf"/>
</dbReference>
<gene>
    <name evidence="6" type="ORF">HD592_000085</name>
</gene>
<dbReference type="AlphaFoldDB" id="A0A923E3I8"/>
<dbReference type="Pfam" id="PF04198">
    <property type="entry name" value="Sugar-bind"/>
    <property type="match status" value="1"/>
</dbReference>
<keyword evidence="4" id="KW-0804">Transcription</keyword>
<keyword evidence="7" id="KW-1185">Reference proteome</keyword>
<dbReference type="RefSeq" id="WP_184451231.1">
    <property type="nucleotide sequence ID" value="NZ_JACHMK010000001.1"/>
</dbReference>
<dbReference type="InterPro" id="IPR037171">
    <property type="entry name" value="NagB/RpiA_transferase-like"/>
</dbReference>
<sequence>MTTASARSRDEETNLALMADVARRYYLDDESKVQIANALGMSRFQVARLLQAARAKGVVRIEVEHPLLGDVALARELRSALELDEVLLVRADEDVQVERERLGERAARYLSSRAKRGHRVGFSWGRTLLPVVERLSGLPEMEFVQVSGMVGNDPLQSPIGMLATISANSQLSTKALIAPLFSTTDEGANAVRHEPAVAEVLGLYDSLDAAYLSVGSWKNPAINQLAEHMTPDEIAELDDLGAVAEVVGLFFDANGDYIDTVLNRRRISVSVDQLKSTPEVVAVAGQIGKARAIRAIAASGIITCLVTTDEVAREILARVAEGA</sequence>
<feature type="domain" description="Sugar-binding" evidence="5">
    <location>
        <begin position="67"/>
        <end position="317"/>
    </location>
</feature>
<evidence type="ECO:0000256" key="3">
    <source>
        <dbReference type="ARBA" id="ARBA00023125"/>
    </source>
</evidence>
<evidence type="ECO:0000256" key="1">
    <source>
        <dbReference type="ARBA" id="ARBA00010466"/>
    </source>
</evidence>
<dbReference type="GO" id="GO:0030246">
    <property type="term" value="F:carbohydrate binding"/>
    <property type="evidence" value="ECO:0007669"/>
    <property type="project" value="InterPro"/>
</dbReference>
<evidence type="ECO:0000313" key="7">
    <source>
        <dbReference type="Proteomes" id="UP000617426"/>
    </source>
</evidence>
<dbReference type="InterPro" id="IPR051054">
    <property type="entry name" value="SorC_transcr_regulators"/>
</dbReference>